<dbReference type="AlphaFoldDB" id="A0A3S5A1B7"/>
<feature type="non-terminal residue" evidence="2">
    <location>
        <position position="1"/>
    </location>
</feature>
<gene>
    <name evidence="2" type="ORF">PXEA_LOCUS2756</name>
</gene>
<keyword evidence="3" id="KW-1185">Reference proteome</keyword>
<evidence type="ECO:0000313" key="2">
    <source>
        <dbReference type="EMBL" id="VEL09316.1"/>
    </source>
</evidence>
<sequence>MSSKSNLNVLPISGDSTADSAQKPSLSDSTTHAASVASSISDDGDMWSHEVAPAKSNDKIKIEFQEDREKEASVFSKNDSESLFAEVSNDKKRVTEKNHFPKTPCTNSPSDLELSTIDRPRVEQGKLIKEKTDEDATKEESLEEDKITSHIPRPGTPPAITKPSIPLSTAQTTSSYSDTIFTSTPSLTTPSTQIILASLSNSASVAVSAASPISQPSCPSPLRSAKMTTVVAKGQHSGIGA</sequence>
<organism evidence="2 3">
    <name type="scientific">Protopolystoma xenopodis</name>
    <dbReference type="NCBI Taxonomy" id="117903"/>
    <lineage>
        <taxon>Eukaryota</taxon>
        <taxon>Metazoa</taxon>
        <taxon>Spiralia</taxon>
        <taxon>Lophotrochozoa</taxon>
        <taxon>Platyhelminthes</taxon>
        <taxon>Monogenea</taxon>
        <taxon>Polyopisthocotylea</taxon>
        <taxon>Polystomatidea</taxon>
        <taxon>Polystomatidae</taxon>
        <taxon>Protopolystoma</taxon>
    </lineage>
</organism>
<evidence type="ECO:0000256" key="1">
    <source>
        <dbReference type="SAM" id="MobiDB-lite"/>
    </source>
</evidence>
<reference evidence="2" key="1">
    <citation type="submission" date="2018-11" db="EMBL/GenBank/DDBJ databases">
        <authorList>
            <consortium name="Pathogen Informatics"/>
        </authorList>
    </citation>
    <scope>NUCLEOTIDE SEQUENCE</scope>
</reference>
<evidence type="ECO:0000313" key="3">
    <source>
        <dbReference type="Proteomes" id="UP000784294"/>
    </source>
</evidence>
<protein>
    <submittedName>
        <fullName evidence="2">Uncharacterized protein</fullName>
    </submittedName>
</protein>
<feature type="compositionally biased region" description="Basic and acidic residues" evidence="1">
    <location>
        <begin position="88"/>
        <end position="99"/>
    </location>
</feature>
<feature type="compositionally biased region" description="Polar residues" evidence="1">
    <location>
        <begin position="1"/>
        <end position="41"/>
    </location>
</feature>
<proteinExistence type="predicted"/>
<dbReference type="Proteomes" id="UP000784294">
    <property type="component" value="Unassembled WGS sequence"/>
</dbReference>
<feature type="compositionally biased region" description="Basic and acidic residues" evidence="1">
    <location>
        <begin position="56"/>
        <end position="72"/>
    </location>
</feature>
<accession>A0A3S5A1B7</accession>
<comment type="caution">
    <text evidence="2">The sequence shown here is derived from an EMBL/GenBank/DDBJ whole genome shotgun (WGS) entry which is preliminary data.</text>
</comment>
<feature type="region of interest" description="Disordered" evidence="1">
    <location>
        <begin position="1"/>
        <end position="171"/>
    </location>
</feature>
<feature type="compositionally biased region" description="Basic and acidic residues" evidence="1">
    <location>
        <begin position="116"/>
        <end position="148"/>
    </location>
</feature>
<dbReference type="EMBL" id="CAAALY010006029">
    <property type="protein sequence ID" value="VEL09316.1"/>
    <property type="molecule type" value="Genomic_DNA"/>
</dbReference>
<name>A0A3S5A1B7_9PLAT</name>